<sequence length="230" mass="23783">TLKVRYSAGVRIGEPEARQILSRVQELAAGTPRPVLVELAGLGSVASSAMTLFANRLPASCMALVGMSPVDVAVAKFFNTVHRPPYPVEYFSSYPHALAWLGRGPQNAGHGDPGRPGLPHASAPHPGHPARATAAAPGPERDTSLSCQTAGPEQPARQARLRQKLARVFAPGAVPDAAGRPHAGTGAAGPGPEQPARPVAADTLRQVTEAYHGKTRSKSFPKATAVAGAL</sequence>
<feature type="domain" description="DUF7793" evidence="2">
    <location>
        <begin position="2"/>
        <end position="101"/>
    </location>
</feature>
<dbReference type="EMBL" id="JAAZSR010000790">
    <property type="protein sequence ID" value="NKX52846.1"/>
    <property type="molecule type" value="Genomic_DNA"/>
</dbReference>
<gene>
    <name evidence="3" type="ORF">HER39_20170</name>
</gene>
<dbReference type="Gene3D" id="3.40.970.30">
    <property type="entry name" value="yp_829618.1 like domains"/>
    <property type="match status" value="1"/>
</dbReference>
<protein>
    <recommendedName>
        <fullName evidence="2">DUF7793 domain-containing protein</fullName>
    </recommendedName>
</protein>
<dbReference type="Gene3D" id="3.40.1680.10">
    <property type="entry name" value="yp_829618.1 domain like"/>
    <property type="match status" value="1"/>
</dbReference>
<feature type="compositionally biased region" description="Low complexity" evidence="1">
    <location>
        <begin position="177"/>
        <end position="198"/>
    </location>
</feature>
<organism evidence="3 4">
    <name type="scientific">Arthrobacter deserti</name>
    <dbReference type="NCBI Taxonomy" id="1742687"/>
    <lineage>
        <taxon>Bacteria</taxon>
        <taxon>Bacillati</taxon>
        <taxon>Actinomycetota</taxon>
        <taxon>Actinomycetes</taxon>
        <taxon>Micrococcales</taxon>
        <taxon>Micrococcaceae</taxon>
        <taxon>Arthrobacter</taxon>
    </lineage>
</organism>
<feature type="non-terminal residue" evidence="3">
    <location>
        <position position="230"/>
    </location>
</feature>
<name>A0ABX1JUW8_9MICC</name>
<dbReference type="Proteomes" id="UP000523795">
    <property type="component" value="Unassembled WGS sequence"/>
</dbReference>
<keyword evidence="4" id="KW-1185">Reference proteome</keyword>
<feature type="non-terminal residue" evidence="3">
    <location>
        <position position="1"/>
    </location>
</feature>
<evidence type="ECO:0000313" key="4">
    <source>
        <dbReference type="Proteomes" id="UP000523795"/>
    </source>
</evidence>
<dbReference type="Pfam" id="PF25056">
    <property type="entry name" value="DUF7793"/>
    <property type="match status" value="1"/>
</dbReference>
<proteinExistence type="predicted"/>
<feature type="region of interest" description="Disordered" evidence="1">
    <location>
        <begin position="105"/>
        <end position="159"/>
    </location>
</feature>
<dbReference type="InterPro" id="IPR056695">
    <property type="entry name" value="DUF7793"/>
</dbReference>
<feature type="region of interest" description="Disordered" evidence="1">
    <location>
        <begin position="173"/>
        <end position="230"/>
    </location>
</feature>
<evidence type="ECO:0000256" key="1">
    <source>
        <dbReference type="SAM" id="MobiDB-lite"/>
    </source>
</evidence>
<evidence type="ECO:0000313" key="3">
    <source>
        <dbReference type="EMBL" id="NKX52846.1"/>
    </source>
</evidence>
<accession>A0ABX1JUW8</accession>
<comment type="caution">
    <text evidence="3">The sequence shown here is derived from an EMBL/GenBank/DDBJ whole genome shotgun (WGS) entry which is preliminary data.</text>
</comment>
<reference evidence="3 4" key="1">
    <citation type="submission" date="2020-04" db="EMBL/GenBank/DDBJ databases">
        <authorList>
            <person name="Liu S."/>
        </authorList>
    </citation>
    <scope>NUCLEOTIDE SEQUENCE [LARGE SCALE GENOMIC DNA]</scope>
    <source>
        <strain evidence="3 4">CGMCC 1.15091</strain>
    </source>
</reference>
<evidence type="ECO:0000259" key="2">
    <source>
        <dbReference type="Pfam" id="PF25056"/>
    </source>
</evidence>